<organism evidence="2 3">
    <name type="scientific">Pseudohalioglobus sediminis</name>
    <dbReference type="NCBI Taxonomy" id="2606449"/>
    <lineage>
        <taxon>Bacteria</taxon>
        <taxon>Pseudomonadati</taxon>
        <taxon>Pseudomonadota</taxon>
        <taxon>Gammaproteobacteria</taxon>
        <taxon>Cellvibrionales</taxon>
        <taxon>Halieaceae</taxon>
        <taxon>Pseudohalioglobus</taxon>
    </lineage>
</organism>
<accession>A0A5B0X8N5</accession>
<keyword evidence="3" id="KW-1185">Reference proteome</keyword>
<protein>
    <recommendedName>
        <fullName evidence="4">DUF4440 domain-containing protein</fullName>
    </recommendedName>
</protein>
<name>A0A5B0X8N5_9GAMM</name>
<dbReference type="EMBL" id="VTUX01000001">
    <property type="protein sequence ID" value="KAA1194529.1"/>
    <property type="molecule type" value="Genomic_DNA"/>
</dbReference>
<dbReference type="Proteomes" id="UP000323708">
    <property type="component" value="Unassembled WGS sequence"/>
</dbReference>
<dbReference type="RefSeq" id="WP_149609998.1">
    <property type="nucleotide sequence ID" value="NZ_VTUX01000001.1"/>
</dbReference>
<evidence type="ECO:0008006" key="4">
    <source>
        <dbReference type="Google" id="ProtNLM"/>
    </source>
</evidence>
<comment type="caution">
    <text evidence="2">The sequence shown here is derived from an EMBL/GenBank/DDBJ whole genome shotgun (WGS) entry which is preliminary data.</text>
</comment>
<sequence length="146" mass="16923">MLQRFLLPLTAVLVVFLAGCQQAAEPSRELTEEQRQVLRDRVEQRWQARIAHDWGKAWEYSSPAYREVFPKHLYVKKFSYTADWELTGIEVTHYDPSAAVASVVVRVMSRPTKQTSAAAKALGAMPRELHERWILVDGEWWFSANY</sequence>
<evidence type="ECO:0000313" key="3">
    <source>
        <dbReference type="Proteomes" id="UP000323708"/>
    </source>
</evidence>
<feature type="chain" id="PRO_5022728354" description="DUF4440 domain-containing protein" evidence="1">
    <location>
        <begin position="24"/>
        <end position="146"/>
    </location>
</feature>
<keyword evidence="1" id="KW-0732">Signal</keyword>
<proteinExistence type="predicted"/>
<gene>
    <name evidence="2" type="ORF">F0M18_03635</name>
</gene>
<reference evidence="2 3" key="1">
    <citation type="submission" date="2019-09" db="EMBL/GenBank/DDBJ databases">
        <authorList>
            <person name="Chen X.-Y."/>
        </authorList>
    </citation>
    <scope>NUCLEOTIDE SEQUENCE [LARGE SCALE GENOMIC DNA]</scope>
    <source>
        <strain evidence="2 3">NY5</strain>
    </source>
</reference>
<dbReference type="PROSITE" id="PS51257">
    <property type="entry name" value="PROKAR_LIPOPROTEIN"/>
    <property type="match status" value="1"/>
</dbReference>
<feature type="signal peptide" evidence="1">
    <location>
        <begin position="1"/>
        <end position="23"/>
    </location>
</feature>
<evidence type="ECO:0000313" key="2">
    <source>
        <dbReference type="EMBL" id="KAA1194529.1"/>
    </source>
</evidence>
<dbReference type="AlphaFoldDB" id="A0A5B0X8N5"/>
<evidence type="ECO:0000256" key="1">
    <source>
        <dbReference type="SAM" id="SignalP"/>
    </source>
</evidence>